<keyword evidence="2 7" id="KW-0812">Transmembrane</keyword>
<evidence type="ECO:0000256" key="4">
    <source>
        <dbReference type="ARBA" id="ARBA00023136"/>
    </source>
</evidence>
<dbReference type="Pfam" id="PF20684">
    <property type="entry name" value="Fung_rhodopsin"/>
    <property type="match status" value="1"/>
</dbReference>
<evidence type="ECO:0000256" key="5">
    <source>
        <dbReference type="ARBA" id="ARBA00038359"/>
    </source>
</evidence>
<dbReference type="PANTHER" id="PTHR33048:SF47">
    <property type="entry name" value="INTEGRAL MEMBRANE PROTEIN-RELATED"/>
    <property type="match status" value="1"/>
</dbReference>
<feature type="domain" description="Rhodopsin" evidence="8">
    <location>
        <begin position="28"/>
        <end position="211"/>
    </location>
</feature>
<feature type="transmembrane region" description="Helical" evidence="7">
    <location>
        <begin position="156"/>
        <end position="179"/>
    </location>
</feature>
<comment type="subcellular location">
    <subcellularLocation>
        <location evidence="1">Membrane</location>
        <topology evidence="1">Multi-pass membrane protein</topology>
    </subcellularLocation>
</comment>
<feature type="transmembrane region" description="Helical" evidence="7">
    <location>
        <begin position="44"/>
        <end position="66"/>
    </location>
</feature>
<evidence type="ECO:0000256" key="1">
    <source>
        <dbReference type="ARBA" id="ARBA00004141"/>
    </source>
</evidence>
<dbReference type="PANTHER" id="PTHR33048">
    <property type="entry name" value="PTH11-LIKE INTEGRAL MEMBRANE PROTEIN (AFU_ORTHOLOGUE AFUA_5G11245)"/>
    <property type="match status" value="1"/>
</dbReference>
<dbReference type="InterPro" id="IPR049326">
    <property type="entry name" value="Rhodopsin_dom_fungi"/>
</dbReference>
<accession>A0A4S8LF74</accession>
<dbReference type="OrthoDB" id="3229610at2759"/>
<feature type="compositionally biased region" description="Basic and acidic residues" evidence="6">
    <location>
        <begin position="298"/>
        <end position="314"/>
    </location>
</feature>
<dbReference type="AlphaFoldDB" id="A0A4S8LF74"/>
<feature type="transmembrane region" description="Helical" evidence="7">
    <location>
        <begin position="115"/>
        <end position="136"/>
    </location>
</feature>
<evidence type="ECO:0000256" key="3">
    <source>
        <dbReference type="ARBA" id="ARBA00022989"/>
    </source>
</evidence>
<feature type="transmembrane region" description="Helical" evidence="7">
    <location>
        <begin position="191"/>
        <end position="214"/>
    </location>
</feature>
<feature type="transmembrane region" description="Helical" evidence="7">
    <location>
        <begin position="12"/>
        <end position="32"/>
    </location>
</feature>
<feature type="region of interest" description="Disordered" evidence="6">
    <location>
        <begin position="281"/>
        <end position="314"/>
    </location>
</feature>
<evidence type="ECO:0000256" key="2">
    <source>
        <dbReference type="ARBA" id="ARBA00022692"/>
    </source>
</evidence>
<name>A0A4S8LF74_DENBC</name>
<protein>
    <recommendedName>
        <fullName evidence="8">Rhodopsin domain-containing protein</fullName>
    </recommendedName>
</protein>
<proteinExistence type="inferred from homology"/>
<dbReference type="InterPro" id="IPR052337">
    <property type="entry name" value="SAT4-like"/>
</dbReference>
<feature type="transmembrane region" description="Helical" evidence="7">
    <location>
        <begin position="226"/>
        <end position="252"/>
    </location>
</feature>
<dbReference type="GO" id="GO:0016020">
    <property type="term" value="C:membrane"/>
    <property type="evidence" value="ECO:0007669"/>
    <property type="project" value="UniProtKB-SubCell"/>
</dbReference>
<reference evidence="9 10" key="1">
    <citation type="journal article" date="2019" name="Nat. Ecol. Evol.">
        <title>Megaphylogeny resolves global patterns of mushroom evolution.</title>
        <authorList>
            <person name="Varga T."/>
            <person name="Krizsan K."/>
            <person name="Foldi C."/>
            <person name="Dima B."/>
            <person name="Sanchez-Garcia M."/>
            <person name="Sanchez-Ramirez S."/>
            <person name="Szollosi G.J."/>
            <person name="Szarkandi J.G."/>
            <person name="Papp V."/>
            <person name="Albert L."/>
            <person name="Andreopoulos W."/>
            <person name="Angelini C."/>
            <person name="Antonin V."/>
            <person name="Barry K.W."/>
            <person name="Bougher N.L."/>
            <person name="Buchanan P."/>
            <person name="Buyck B."/>
            <person name="Bense V."/>
            <person name="Catcheside P."/>
            <person name="Chovatia M."/>
            <person name="Cooper J."/>
            <person name="Damon W."/>
            <person name="Desjardin D."/>
            <person name="Finy P."/>
            <person name="Geml J."/>
            <person name="Haridas S."/>
            <person name="Hughes K."/>
            <person name="Justo A."/>
            <person name="Karasinski D."/>
            <person name="Kautmanova I."/>
            <person name="Kiss B."/>
            <person name="Kocsube S."/>
            <person name="Kotiranta H."/>
            <person name="LaButti K.M."/>
            <person name="Lechner B.E."/>
            <person name="Liimatainen K."/>
            <person name="Lipzen A."/>
            <person name="Lukacs Z."/>
            <person name="Mihaltcheva S."/>
            <person name="Morgado L.N."/>
            <person name="Niskanen T."/>
            <person name="Noordeloos M.E."/>
            <person name="Ohm R.A."/>
            <person name="Ortiz-Santana B."/>
            <person name="Ovrebo C."/>
            <person name="Racz N."/>
            <person name="Riley R."/>
            <person name="Savchenko A."/>
            <person name="Shiryaev A."/>
            <person name="Soop K."/>
            <person name="Spirin V."/>
            <person name="Szebenyi C."/>
            <person name="Tomsovsky M."/>
            <person name="Tulloss R.E."/>
            <person name="Uehling J."/>
            <person name="Grigoriev I.V."/>
            <person name="Vagvolgyi C."/>
            <person name="Papp T."/>
            <person name="Martin F.M."/>
            <person name="Miettinen O."/>
            <person name="Hibbett D.S."/>
            <person name="Nagy L.G."/>
        </authorList>
    </citation>
    <scope>NUCLEOTIDE SEQUENCE [LARGE SCALE GENOMIC DNA]</scope>
    <source>
        <strain evidence="9 10">CBS 962.96</strain>
    </source>
</reference>
<feature type="compositionally biased region" description="Polar residues" evidence="6">
    <location>
        <begin position="285"/>
        <end position="297"/>
    </location>
</feature>
<dbReference type="EMBL" id="ML179448">
    <property type="protein sequence ID" value="THU87481.1"/>
    <property type="molecule type" value="Genomic_DNA"/>
</dbReference>
<gene>
    <name evidence="9" type="ORF">K435DRAFT_782444</name>
</gene>
<evidence type="ECO:0000313" key="10">
    <source>
        <dbReference type="Proteomes" id="UP000297245"/>
    </source>
</evidence>
<evidence type="ECO:0000256" key="6">
    <source>
        <dbReference type="SAM" id="MobiDB-lite"/>
    </source>
</evidence>
<evidence type="ECO:0000256" key="7">
    <source>
        <dbReference type="SAM" id="Phobius"/>
    </source>
</evidence>
<dbReference type="Proteomes" id="UP000297245">
    <property type="component" value="Unassembled WGS sequence"/>
</dbReference>
<evidence type="ECO:0000259" key="8">
    <source>
        <dbReference type="Pfam" id="PF20684"/>
    </source>
</evidence>
<sequence>MEIHPQSFKVWAIILTVLHTIAILSTLIRFAHRHRIGRVWFDDYIAMFVVPVDLLYLVVLWLRYRFGTPQYSIDLRVALYFLSGIPFFIIVWGSRMSIALSIVRVLPEKHKLRRVIYGLMSLFAVFCLALCLQAAVYCGTHTEWHKTPGVQCNGTIWITSLTFDLMGDLTLVGIPIAALFRSSLPRTQRQLVHYIFSASILTCLTSIATHIFILGPVSWGPARGQMVLFFSHIEATTCLMVSNILTFVALFYSRFHNTLDLEGATVARTAAAEDSITRASYHPGYSTNTAPKSSTSNEEARPSTSDRENVHQNF</sequence>
<keyword evidence="3 7" id="KW-1133">Transmembrane helix</keyword>
<organism evidence="9 10">
    <name type="scientific">Dendrothele bispora (strain CBS 962.96)</name>
    <dbReference type="NCBI Taxonomy" id="1314807"/>
    <lineage>
        <taxon>Eukaryota</taxon>
        <taxon>Fungi</taxon>
        <taxon>Dikarya</taxon>
        <taxon>Basidiomycota</taxon>
        <taxon>Agaricomycotina</taxon>
        <taxon>Agaricomycetes</taxon>
        <taxon>Agaricomycetidae</taxon>
        <taxon>Agaricales</taxon>
        <taxon>Agaricales incertae sedis</taxon>
        <taxon>Dendrothele</taxon>
    </lineage>
</organism>
<feature type="transmembrane region" description="Helical" evidence="7">
    <location>
        <begin position="78"/>
        <end position="103"/>
    </location>
</feature>
<comment type="similarity">
    <text evidence="5">Belongs to the SAT4 family.</text>
</comment>
<keyword evidence="10" id="KW-1185">Reference proteome</keyword>
<evidence type="ECO:0000313" key="9">
    <source>
        <dbReference type="EMBL" id="THU87481.1"/>
    </source>
</evidence>
<keyword evidence="4 7" id="KW-0472">Membrane</keyword>